<proteinExistence type="predicted"/>
<feature type="region of interest" description="Disordered" evidence="1">
    <location>
        <begin position="34"/>
        <end position="55"/>
    </location>
</feature>
<dbReference type="AlphaFoldDB" id="A0A5S4G854"/>
<organism evidence="2 3">
    <name type="scientific">Nonomuraea zeae</name>
    <dbReference type="NCBI Taxonomy" id="1642303"/>
    <lineage>
        <taxon>Bacteria</taxon>
        <taxon>Bacillati</taxon>
        <taxon>Actinomycetota</taxon>
        <taxon>Actinomycetes</taxon>
        <taxon>Streptosporangiales</taxon>
        <taxon>Streptosporangiaceae</taxon>
        <taxon>Nonomuraea</taxon>
    </lineage>
</organism>
<evidence type="ECO:0000313" key="3">
    <source>
        <dbReference type="Proteomes" id="UP000306628"/>
    </source>
</evidence>
<dbReference type="Proteomes" id="UP000306628">
    <property type="component" value="Unassembled WGS sequence"/>
</dbReference>
<accession>A0A5S4G854</accession>
<dbReference type="SUPFAM" id="SSF49503">
    <property type="entry name" value="Cupredoxins"/>
    <property type="match status" value="1"/>
</dbReference>
<name>A0A5S4G854_9ACTN</name>
<reference evidence="2 3" key="1">
    <citation type="submission" date="2019-05" db="EMBL/GenBank/DDBJ databases">
        <title>Draft genome sequence of Nonomuraea zeae DSM 100528.</title>
        <authorList>
            <person name="Saricaoglu S."/>
            <person name="Isik K."/>
        </authorList>
    </citation>
    <scope>NUCLEOTIDE SEQUENCE [LARGE SCALE GENOMIC DNA]</scope>
    <source>
        <strain evidence="2 3">DSM 100528</strain>
    </source>
</reference>
<protein>
    <recommendedName>
        <fullName evidence="4">EfeO-type cupredoxin-like domain-containing protein</fullName>
    </recommendedName>
</protein>
<sequence length="139" mass="14333">MSAAVRLSAAVRVSVAGMAGVLVCVLATACGPLSETHRNPGNSHQVATGTPSGRPEAEITIAGGRVSPPSGWLEVAKGQQVSITVTSDVADELHVHGYDLEAELRPGVPATVRFTANLTGVFEVETHRSGLVLTQVAVR</sequence>
<evidence type="ECO:0000313" key="2">
    <source>
        <dbReference type="EMBL" id="TMR29183.1"/>
    </source>
</evidence>
<feature type="compositionally biased region" description="Polar residues" evidence="1">
    <location>
        <begin position="39"/>
        <end position="51"/>
    </location>
</feature>
<gene>
    <name evidence="2" type="ORF">ETD85_33170</name>
</gene>
<evidence type="ECO:0000256" key="1">
    <source>
        <dbReference type="SAM" id="MobiDB-lite"/>
    </source>
</evidence>
<comment type="caution">
    <text evidence="2">The sequence shown here is derived from an EMBL/GenBank/DDBJ whole genome shotgun (WGS) entry which is preliminary data.</text>
</comment>
<dbReference type="PROSITE" id="PS51257">
    <property type="entry name" value="PROKAR_LIPOPROTEIN"/>
    <property type="match status" value="1"/>
</dbReference>
<dbReference type="EMBL" id="VCKX01000125">
    <property type="protein sequence ID" value="TMR29183.1"/>
    <property type="molecule type" value="Genomic_DNA"/>
</dbReference>
<dbReference type="OrthoDB" id="6717945at2"/>
<keyword evidence="3" id="KW-1185">Reference proteome</keyword>
<evidence type="ECO:0008006" key="4">
    <source>
        <dbReference type="Google" id="ProtNLM"/>
    </source>
</evidence>
<dbReference type="RefSeq" id="WP_138693762.1">
    <property type="nucleotide sequence ID" value="NZ_JBHSAZ010000089.1"/>
</dbReference>
<dbReference type="Gene3D" id="2.60.40.420">
    <property type="entry name" value="Cupredoxins - blue copper proteins"/>
    <property type="match status" value="1"/>
</dbReference>
<dbReference type="InterPro" id="IPR008972">
    <property type="entry name" value="Cupredoxin"/>
</dbReference>